<dbReference type="Pfam" id="PF04073">
    <property type="entry name" value="tRNA_edit"/>
    <property type="match status" value="1"/>
</dbReference>
<dbReference type="RefSeq" id="WP_337308889.1">
    <property type="nucleotide sequence ID" value="NZ_JAEKNS010000022.1"/>
</dbReference>
<dbReference type="InterPro" id="IPR007214">
    <property type="entry name" value="YbaK/aa-tRNA-synth-assoc-dom"/>
</dbReference>
<dbReference type="PANTHER" id="PTHR30411">
    <property type="entry name" value="CYTOPLASMIC PROTEIN"/>
    <property type="match status" value="1"/>
</dbReference>
<proteinExistence type="predicted"/>
<dbReference type="GO" id="GO:0002161">
    <property type="term" value="F:aminoacyl-tRNA deacylase activity"/>
    <property type="evidence" value="ECO:0007669"/>
    <property type="project" value="InterPro"/>
</dbReference>
<dbReference type="AlphaFoldDB" id="A0A934N8S9"/>
<gene>
    <name evidence="2" type="ORF">JF886_01480</name>
</gene>
<dbReference type="PANTHER" id="PTHR30411:SF1">
    <property type="entry name" value="CYTOPLASMIC PROTEIN"/>
    <property type="match status" value="1"/>
</dbReference>
<organism evidence="2 3">
    <name type="scientific">Candidatus Aeolococcus gillhamiae</name>
    <dbReference type="NCBI Taxonomy" id="3127015"/>
    <lineage>
        <taxon>Bacteria</taxon>
        <taxon>Bacillati</taxon>
        <taxon>Candidatus Dormiibacterota</taxon>
        <taxon>Candidatus Dormibacteria</taxon>
        <taxon>Candidatus Aeolococcales</taxon>
        <taxon>Candidatus Aeolococcaceae</taxon>
        <taxon>Candidatus Aeolococcus</taxon>
    </lineage>
</organism>
<dbReference type="InterPro" id="IPR036754">
    <property type="entry name" value="YbaK/aa-tRNA-synt-asso_dom_sf"/>
</dbReference>
<feature type="domain" description="YbaK/aminoacyl-tRNA synthetase-associated" evidence="1">
    <location>
        <begin position="25"/>
        <end position="145"/>
    </location>
</feature>
<reference evidence="2 3" key="1">
    <citation type="submission" date="2020-10" db="EMBL/GenBank/DDBJ databases">
        <title>Ca. Dormibacterota MAGs.</title>
        <authorList>
            <person name="Montgomery K."/>
        </authorList>
    </citation>
    <scope>NUCLEOTIDE SEQUENCE [LARGE SCALE GENOMIC DNA]</scope>
    <source>
        <strain evidence="2">SC8812_S17_18</strain>
    </source>
</reference>
<comment type="caution">
    <text evidence="2">The sequence shown here is derived from an EMBL/GenBank/DDBJ whole genome shotgun (WGS) entry which is preliminary data.</text>
</comment>
<dbReference type="SUPFAM" id="SSF55826">
    <property type="entry name" value="YbaK/ProRS associated domain"/>
    <property type="match status" value="1"/>
</dbReference>
<sequence length="168" mass="17394">MISHPAVRAALDQLGIAFEEVQCDPALADTAAFCVAYGFDPADAANCIVVASRRPPGHHLVAMVLATTRLDVNGLCCELMGVRRASFAPAEQTAELTGMEIGGVTPFGLPVALQPVRVDAAVLGRSRVVVGGGDRSVKLVIESAVLGRTPLFEVVEGLAMPAGEPPAH</sequence>
<evidence type="ECO:0000313" key="2">
    <source>
        <dbReference type="EMBL" id="MBJ7593527.1"/>
    </source>
</evidence>
<protein>
    <recommendedName>
        <fullName evidence="1">YbaK/aminoacyl-tRNA synthetase-associated domain-containing protein</fullName>
    </recommendedName>
</protein>
<evidence type="ECO:0000313" key="3">
    <source>
        <dbReference type="Proteomes" id="UP000606991"/>
    </source>
</evidence>
<dbReference type="Proteomes" id="UP000606991">
    <property type="component" value="Unassembled WGS sequence"/>
</dbReference>
<dbReference type="Gene3D" id="3.90.960.10">
    <property type="entry name" value="YbaK/aminoacyl-tRNA synthetase-associated domain"/>
    <property type="match status" value="1"/>
</dbReference>
<accession>A0A934N8S9</accession>
<name>A0A934N8S9_9BACT</name>
<evidence type="ECO:0000259" key="1">
    <source>
        <dbReference type="Pfam" id="PF04073"/>
    </source>
</evidence>
<dbReference type="EMBL" id="JAEKNS010000022">
    <property type="protein sequence ID" value="MBJ7593527.1"/>
    <property type="molecule type" value="Genomic_DNA"/>
</dbReference>